<organism evidence="1 2">
    <name type="scientific">Bagarius yarrelli</name>
    <name type="common">Goonch</name>
    <name type="synonym">Bagrus yarrelli</name>
    <dbReference type="NCBI Taxonomy" id="175774"/>
    <lineage>
        <taxon>Eukaryota</taxon>
        <taxon>Metazoa</taxon>
        <taxon>Chordata</taxon>
        <taxon>Craniata</taxon>
        <taxon>Vertebrata</taxon>
        <taxon>Euteleostomi</taxon>
        <taxon>Actinopterygii</taxon>
        <taxon>Neopterygii</taxon>
        <taxon>Teleostei</taxon>
        <taxon>Ostariophysi</taxon>
        <taxon>Siluriformes</taxon>
        <taxon>Sisoridae</taxon>
        <taxon>Sisorinae</taxon>
        <taxon>Bagarius</taxon>
    </lineage>
</organism>
<accession>A0A556TME2</accession>
<evidence type="ECO:0000313" key="1">
    <source>
        <dbReference type="EMBL" id="TSK22533.1"/>
    </source>
</evidence>
<dbReference type="AlphaFoldDB" id="A0A556TME2"/>
<evidence type="ECO:0000313" key="2">
    <source>
        <dbReference type="Proteomes" id="UP000319801"/>
    </source>
</evidence>
<protein>
    <submittedName>
        <fullName evidence="1">Uncharacterized protein</fullName>
    </submittedName>
</protein>
<dbReference type="EMBL" id="VCAZ01000006">
    <property type="protein sequence ID" value="TSK22533.1"/>
    <property type="molecule type" value="Genomic_DNA"/>
</dbReference>
<proteinExistence type="predicted"/>
<dbReference type="Proteomes" id="UP000319801">
    <property type="component" value="Unassembled WGS sequence"/>
</dbReference>
<sequence>MHKHGGVCMRECERMRQGVWVLEIASLKWPPASHQRLSGFEGLGLRMPGDGGPYYPRAS</sequence>
<comment type="caution">
    <text evidence="1">The sequence shown here is derived from an EMBL/GenBank/DDBJ whole genome shotgun (WGS) entry which is preliminary data.</text>
</comment>
<gene>
    <name evidence="1" type="ORF">Baya_1891</name>
</gene>
<keyword evidence="2" id="KW-1185">Reference proteome</keyword>
<reference evidence="1 2" key="1">
    <citation type="journal article" date="2019" name="Genome Biol. Evol.">
        <title>Whole-Genome Sequencing of the Giant Devil Catfish, Bagarius yarrelli.</title>
        <authorList>
            <person name="Jiang W."/>
            <person name="Lv Y."/>
            <person name="Cheng L."/>
            <person name="Yang K."/>
            <person name="Chao B."/>
            <person name="Wang X."/>
            <person name="Li Y."/>
            <person name="Pan X."/>
            <person name="You X."/>
            <person name="Zhang Y."/>
            <person name="Yang J."/>
            <person name="Li J."/>
            <person name="Zhang X."/>
            <person name="Liu S."/>
            <person name="Sun C."/>
            <person name="Yang J."/>
            <person name="Shi Q."/>
        </authorList>
    </citation>
    <scope>NUCLEOTIDE SEQUENCE [LARGE SCALE GENOMIC DNA]</scope>
    <source>
        <strain evidence="1">JWS20170419001</strain>
        <tissue evidence="1">Muscle</tissue>
    </source>
</reference>
<name>A0A556TME2_BAGYA</name>